<dbReference type="PROSITE" id="PS51338">
    <property type="entry name" value="IMD"/>
    <property type="match status" value="1"/>
</dbReference>
<evidence type="ECO:0000313" key="4">
    <source>
        <dbReference type="Proteomes" id="UP000677803"/>
    </source>
</evidence>
<feature type="region of interest" description="Disordered" evidence="1">
    <location>
        <begin position="228"/>
        <end position="272"/>
    </location>
</feature>
<accession>A0A8S4AXI2</accession>
<dbReference type="InterPro" id="IPR027681">
    <property type="entry name" value="IRSp53/IRTKS/Pinkbar"/>
</dbReference>
<dbReference type="GO" id="GO:0005829">
    <property type="term" value="C:cytosol"/>
    <property type="evidence" value="ECO:0007669"/>
    <property type="project" value="TreeGrafter"/>
</dbReference>
<organism evidence="3 4">
    <name type="scientific">Menidia menidia</name>
    <name type="common">Atlantic silverside</name>
    <dbReference type="NCBI Taxonomy" id="238744"/>
    <lineage>
        <taxon>Eukaryota</taxon>
        <taxon>Metazoa</taxon>
        <taxon>Chordata</taxon>
        <taxon>Craniata</taxon>
        <taxon>Vertebrata</taxon>
        <taxon>Euteleostomi</taxon>
        <taxon>Actinopterygii</taxon>
        <taxon>Neopterygii</taxon>
        <taxon>Teleostei</taxon>
        <taxon>Neoteleostei</taxon>
        <taxon>Acanthomorphata</taxon>
        <taxon>Ovalentaria</taxon>
        <taxon>Atherinomorphae</taxon>
        <taxon>Atheriniformes</taxon>
        <taxon>Atherinopsidae</taxon>
        <taxon>Menidiinae</taxon>
        <taxon>Menidia</taxon>
    </lineage>
</organism>
<dbReference type="GO" id="GO:0030838">
    <property type="term" value="P:positive regulation of actin filament polymerization"/>
    <property type="evidence" value="ECO:0007669"/>
    <property type="project" value="TreeGrafter"/>
</dbReference>
<comment type="caution">
    <text evidence="3">The sequence shown here is derived from an EMBL/GenBank/DDBJ whole genome shotgun (WGS) entry which is preliminary data.</text>
</comment>
<gene>
    <name evidence="3" type="ORF">MMEN_LOCUS8584</name>
</gene>
<keyword evidence="4" id="KW-1185">Reference proteome</keyword>
<dbReference type="Proteomes" id="UP000677803">
    <property type="component" value="Unassembled WGS sequence"/>
</dbReference>
<dbReference type="GO" id="GO:0005654">
    <property type="term" value="C:nucleoplasm"/>
    <property type="evidence" value="ECO:0007669"/>
    <property type="project" value="TreeGrafter"/>
</dbReference>
<dbReference type="Gene3D" id="1.20.1270.60">
    <property type="entry name" value="Arfaptin homology (AH) domain/BAR domain"/>
    <property type="match status" value="2"/>
</dbReference>
<evidence type="ECO:0000256" key="1">
    <source>
        <dbReference type="SAM" id="MobiDB-lite"/>
    </source>
</evidence>
<feature type="compositionally biased region" description="Polar residues" evidence="1">
    <location>
        <begin position="312"/>
        <end position="323"/>
    </location>
</feature>
<dbReference type="PANTHER" id="PTHR14206">
    <property type="entry name" value="BRAIN-SPECIFIC ANGIOGENESIS INHIBITOR 1-ASSOCIATED PROTEIN 2"/>
    <property type="match status" value="1"/>
</dbReference>
<dbReference type="Pfam" id="PF08397">
    <property type="entry name" value="IMD"/>
    <property type="match status" value="2"/>
</dbReference>
<name>A0A8S4AXI2_9TELE</name>
<dbReference type="OrthoDB" id="9944156at2759"/>
<dbReference type="Gene3D" id="2.30.30.40">
    <property type="entry name" value="SH3 Domains"/>
    <property type="match status" value="1"/>
</dbReference>
<dbReference type="InterPro" id="IPR013606">
    <property type="entry name" value="I-BAR_dom"/>
</dbReference>
<feature type="compositionally biased region" description="Pro residues" evidence="1">
    <location>
        <begin position="331"/>
        <end position="340"/>
    </location>
</feature>
<feature type="compositionally biased region" description="Polar residues" evidence="1">
    <location>
        <begin position="361"/>
        <end position="372"/>
    </location>
</feature>
<feature type="compositionally biased region" description="Gly residues" evidence="1">
    <location>
        <begin position="253"/>
        <end position="270"/>
    </location>
</feature>
<protein>
    <submittedName>
        <fullName evidence="3">(Atlantic silverside) hypothetical protein</fullName>
    </submittedName>
</protein>
<feature type="domain" description="IMD" evidence="2">
    <location>
        <begin position="1"/>
        <end position="218"/>
    </location>
</feature>
<evidence type="ECO:0000313" key="3">
    <source>
        <dbReference type="EMBL" id="CAG5897537.1"/>
    </source>
</evidence>
<feature type="region of interest" description="Disordered" evidence="1">
    <location>
        <begin position="307"/>
        <end position="406"/>
    </location>
</feature>
<reference evidence="3" key="1">
    <citation type="submission" date="2021-05" db="EMBL/GenBank/DDBJ databases">
        <authorList>
            <person name="Tigano A."/>
        </authorList>
    </citation>
    <scope>NUCLEOTIDE SEQUENCE</scope>
</reference>
<dbReference type="InterPro" id="IPR027267">
    <property type="entry name" value="AH/BAR_dom_sf"/>
</dbReference>
<dbReference type="GO" id="GO:0007009">
    <property type="term" value="P:plasma membrane organization"/>
    <property type="evidence" value="ECO:0007669"/>
    <property type="project" value="InterPro"/>
</dbReference>
<dbReference type="GO" id="GO:0051764">
    <property type="term" value="P:actin crosslink formation"/>
    <property type="evidence" value="ECO:0007669"/>
    <property type="project" value="TreeGrafter"/>
</dbReference>
<dbReference type="EMBL" id="CAJRST010008890">
    <property type="protein sequence ID" value="CAG5897537.1"/>
    <property type="molecule type" value="Genomic_DNA"/>
</dbReference>
<dbReference type="GO" id="GO:0051017">
    <property type="term" value="P:actin filament bundle assembly"/>
    <property type="evidence" value="ECO:0007669"/>
    <property type="project" value="TreeGrafter"/>
</dbReference>
<proteinExistence type="predicted"/>
<feature type="compositionally biased region" description="Polar residues" evidence="1">
    <location>
        <begin position="239"/>
        <end position="249"/>
    </location>
</feature>
<sequence length="406" mass="44946">MSRTDSDHLHRSTLGIYSSLTDEFNPHLQKLVLLGNSYAQAFKALVVTSGDYFNALSKIGEKAFYTMSSHSLGNVLIQISESQQRLTLEMEDLFRQFSREVLQQMDNNAQLDRDYILGSRVQYEKEVHNRMRRGTNQDYTECMHFLRESHGEALGEEERRYRFLAERHCGLIQSIAQIMNKTGRSLQQRVDAWTKEINATRQSDTRDAASLGNTMGMREDELRRSLEEQPLGNIPSRAPSPQGSISRFSADSAGGGGRRGGGGGGGGGGQRALRARVAHEPPGSNPTLLPFSKGQLITALVQQPRNGWLYGQTDNGSRTSTLRSSSNMNNQPPPPPPPPSSSSKQSENRPAAQAADKRTKSLSQSKNSQAHGSQPELFPRGTNPFATVKLKPTTTNDRSAPHLQRR</sequence>
<dbReference type="AlphaFoldDB" id="A0A8S4AXI2"/>
<evidence type="ECO:0000259" key="2">
    <source>
        <dbReference type="PROSITE" id="PS51338"/>
    </source>
</evidence>
<dbReference type="PANTHER" id="PTHR14206:SF5">
    <property type="entry name" value="BRAIN-SPECIFIC ANGIOGENESIS INHIBITOR 1-ASSOCIATED PROTEIN 2-LIKE PROTEIN 2"/>
    <property type="match status" value="1"/>
</dbReference>
<dbReference type="SUPFAM" id="SSF103657">
    <property type="entry name" value="BAR/IMD domain-like"/>
    <property type="match status" value="1"/>
</dbReference>